<accession>A0ABP4UY42</accession>
<keyword evidence="2" id="KW-1185">Reference proteome</keyword>
<organism evidence="1 2">
    <name type="scientific">Fodinicola feengrottensis</name>
    <dbReference type="NCBI Taxonomy" id="435914"/>
    <lineage>
        <taxon>Bacteria</taxon>
        <taxon>Bacillati</taxon>
        <taxon>Actinomycetota</taxon>
        <taxon>Actinomycetes</taxon>
        <taxon>Mycobacteriales</taxon>
        <taxon>Fodinicola</taxon>
    </lineage>
</organism>
<gene>
    <name evidence="1" type="ORF">GCM10009765_74050</name>
</gene>
<evidence type="ECO:0000313" key="1">
    <source>
        <dbReference type="EMBL" id="GAA1714204.1"/>
    </source>
</evidence>
<comment type="caution">
    <text evidence="1">The sequence shown here is derived from an EMBL/GenBank/DDBJ whole genome shotgun (WGS) entry which is preliminary data.</text>
</comment>
<proteinExistence type="predicted"/>
<dbReference type="Proteomes" id="UP001500618">
    <property type="component" value="Unassembled WGS sequence"/>
</dbReference>
<sequence length="356" mass="38846">MAVGSSVRAAPRVPLVVLPATTEVLEPISGAATVAVALDRLSRLAAEPDRRIGLDAALPIAVRECRRLLVAQTCAGPVDNGERMPADFHVHEYFGVRRGKVSARDAAVHATAIVYRALVDLGFATVDGNDIAAEATGMRLALTSAGAKGKHENGPLVDYRPDGDGLERWIVTHHLYFLFNVRAADHIRLAIGALGERRWQAAAESLRVAAEYVRALTAAMAHSAALSRDYYRDVVRPTMSPPAAPTELTGRMQPEHRAYRRGLGALLDVLDQPYDELHARSPALATAREELLDADLLDIERHVCVADALVRADRSLVQQERGSENAVATLRQMRHQRAARYRPLVRYGDPLLSYAD</sequence>
<reference evidence="2" key="1">
    <citation type="journal article" date="2019" name="Int. J. Syst. Evol. Microbiol.">
        <title>The Global Catalogue of Microorganisms (GCM) 10K type strain sequencing project: providing services to taxonomists for standard genome sequencing and annotation.</title>
        <authorList>
            <consortium name="The Broad Institute Genomics Platform"/>
            <consortium name="The Broad Institute Genome Sequencing Center for Infectious Disease"/>
            <person name="Wu L."/>
            <person name="Ma J."/>
        </authorList>
    </citation>
    <scope>NUCLEOTIDE SEQUENCE [LARGE SCALE GENOMIC DNA]</scope>
    <source>
        <strain evidence="2">JCM 14718</strain>
    </source>
</reference>
<dbReference type="RefSeq" id="WP_163569643.1">
    <property type="nucleotide sequence ID" value="NZ_WOTO01000025.1"/>
</dbReference>
<evidence type="ECO:0000313" key="2">
    <source>
        <dbReference type="Proteomes" id="UP001500618"/>
    </source>
</evidence>
<dbReference type="EMBL" id="BAAANY010000038">
    <property type="protein sequence ID" value="GAA1714204.1"/>
    <property type="molecule type" value="Genomic_DNA"/>
</dbReference>
<protein>
    <submittedName>
        <fullName evidence="1">Uncharacterized protein</fullName>
    </submittedName>
</protein>
<name>A0ABP4UY42_9ACTN</name>